<gene>
    <name evidence="1" type="primary">cdd</name>
    <name evidence="1" type="ORF">E5358_06495</name>
</gene>
<protein>
    <submittedName>
        <fullName evidence="1">Cytidine deaminase</fullName>
        <ecNumber evidence="1">3.5.4.5</ecNumber>
    </submittedName>
</protein>
<evidence type="ECO:0000313" key="2">
    <source>
        <dbReference type="Proteomes" id="UP000308886"/>
    </source>
</evidence>
<evidence type="ECO:0000313" key="1">
    <source>
        <dbReference type="EMBL" id="TGX82685.1"/>
    </source>
</evidence>
<keyword evidence="1" id="KW-0378">Hydrolase</keyword>
<organism evidence="1 2">
    <name type="scientific">Palleniella muris</name>
    <dbReference type="NCBI Taxonomy" id="3038145"/>
    <lineage>
        <taxon>Bacteria</taxon>
        <taxon>Pseudomonadati</taxon>
        <taxon>Bacteroidota</taxon>
        <taxon>Bacteroidia</taxon>
        <taxon>Bacteroidales</taxon>
        <taxon>Prevotellaceae</taxon>
        <taxon>Palleniella</taxon>
    </lineage>
</organism>
<name>A0AC61QR54_9BACT</name>
<proteinExistence type="predicted"/>
<accession>A0AC61QR54</accession>
<reference evidence="1" key="1">
    <citation type="submission" date="2019-04" db="EMBL/GenBank/DDBJ databases">
        <title>Microbes associate with the intestines of laboratory mice.</title>
        <authorList>
            <person name="Navarre W."/>
            <person name="Wong E."/>
            <person name="Huang K."/>
            <person name="Tropini C."/>
            <person name="Ng K."/>
            <person name="Yu B."/>
        </authorList>
    </citation>
    <scope>NUCLEOTIDE SEQUENCE</scope>
    <source>
        <strain evidence="1">NM73_A23</strain>
    </source>
</reference>
<dbReference type="EMBL" id="SRZC01000008">
    <property type="protein sequence ID" value="TGX82685.1"/>
    <property type="molecule type" value="Genomic_DNA"/>
</dbReference>
<dbReference type="Proteomes" id="UP000308886">
    <property type="component" value="Unassembled WGS sequence"/>
</dbReference>
<dbReference type="EC" id="3.5.4.5" evidence="1"/>
<comment type="caution">
    <text evidence="1">The sequence shown here is derived from an EMBL/GenBank/DDBJ whole genome shotgun (WGS) entry which is preliminary data.</text>
</comment>
<sequence length="161" mass="17647">MDTLNINISIKKHKPEELSEKDRMLVEKAIKATYNSYSPYSHFSVGACLLLGDGSTVIGANQENAAYPSGLCAERSAIFAAQSQHPDLPVKAIAIAARNTSGNLTAQPVTPCGSCRQVIIEIEERYKQPVRILLYGTEVVYEIETVRDLLPLCFVSEDMEG</sequence>
<keyword evidence="2" id="KW-1185">Reference proteome</keyword>